<name>A0AAD5QBZ9_PYTIN</name>
<feature type="chain" id="PRO_5042068963" evidence="1">
    <location>
        <begin position="20"/>
        <end position="127"/>
    </location>
</feature>
<dbReference type="EMBL" id="JAKCXM010000079">
    <property type="protein sequence ID" value="KAJ0403574.1"/>
    <property type="molecule type" value="Genomic_DNA"/>
</dbReference>
<comment type="caution">
    <text evidence="2">The sequence shown here is derived from an EMBL/GenBank/DDBJ whole genome shotgun (WGS) entry which is preliminary data.</text>
</comment>
<feature type="signal peptide" evidence="1">
    <location>
        <begin position="1"/>
        <end position="19"/>
    </location>
</feature>
<gene>
    <name evidence="2" type="ORF">P43SY_009022</name>
</gene>
<reference evidence="2" key="1">
    <citation type="submission" date="2021-12" db="EMBL/GenBank/DDBJ databases">
        <title>Prjna785345.</title>
        <authorList>
            <person name="Rujirawat T."/>
            <person name="Krajaejun T."/>
        </authorList>
    </citation>
    <scope>NUCLEOTIDE SEQUENCE</scope>
    <source>
        <strain evidence="2">Pi057C3</strain>
    </source>
</reference>
<accession>A0AAD5QBZ9</accession>
<keyword evidence="1" id="KW-0732">Signal</keyword>
<dbReference type="AlphaFoldDB" id="A0AAD5QBZ9"/>
<evidence type="ECO:0000313" key="2">
    <source>
        <dbReference type="EMBL" id="KAJ0403574.1"/>
    </source>
</evidence>
<dbReference type="Proteomes" id="UP001209570">
    <property type="component" value="Unassembled WGS sequence"/>
</dbReference>
<keyword evidence="3" id="KW-1185">Reference proteome</keyword>
<sequence length="127" mass="13424">MMRTATLIALVALTAQSRALSLSPTHASRRLRRASEAAAMATTKAPTVTDKEQDEDHVIVKKIAIPIPVPVGVGVAVPEPIAIPVPVPQLVGASEQEAPWRGQDQEAPRVLPAAQALEGLRVVSVHH</sequence>
<protein>
    <submittedName>
        <fullName evidence="2">Uncharacterized protein</fullName>
    </submittedName>
</protein>
<evidence type="ECO:0000256" key="1">
    <source>
        <dbReference type="SAM" id="SignalP"/>
    </source>
</evidence>
<evidence type="ECO:0000313" key="3">
    <source>
        <dbReference type="Proteomes" id="UP001209570"/>
    </source>
</evidence>
<proteinExistence type="predicted"/>
<organism evidence="2 3">
    <name type="scientific">Pythium insidiosum</name>
    <name type="common">Pythiosis disease agent</name>
    <dbReference type="NCBI Taxonomy" id="114742"/>
    <lineage>
        <taxon>Eukaryota</taxon>
        <taxon>Sar</taxon>
        <taxon>Stramenopiles</taxon>
        <taxon>Oomycota</taxon>
        <taxon>Peronosporomycetes</taxon>
        <taxon>Pythiales</taxon>
        <taxon>Pythiaceae</taxon>
        <taxon>Pythium</taxon>
    </lineage>
</organism>